<dbReference type="AlphaFoldDB" id="A0AAV2KMB8"/>
<evidence type="ECO:0000256" key="1">
    <source>
        <dbReference type="SAM" id="MobiDB-lite"/>
    </source>
</evidence>
<evidence type="ECO:0000313" key="2">
    <source>
        <dbReference type="EMBL" id="CAL1591193.1"/>
    </source>
</evidence>
<protein>
    <submittedName>
        <fullName evidence="2">Uncharacterized protein</fullName>
    </submittedName>
</protein>
<gene>
    <name evidence="2" type="ORF">KC01_LOCUS20594</name>
</gene>
<proteinExistence type="predicted"/>
<dbReference type="Proteomes" id="UP001497482">
    <property type="component" value="Chromosome 19"/>
</dbReference>
<evidence type="ECO:0000313" key="3">
    <source>
        <dbReference type="Proteomes" id="UP001497482"/>
    </source>
</evidence>
<reference evidence="2 3" key="1">
    <citation type="submission" date="2024-04" db="EMBL/GenBank/DDBJ databases">
        <authorList>
            <person name="Waldvogel A.-M."/>
            <person name="Schoenle A."/>
        </authorList>
    </citation>
    <scope>NUCLEOTIDE SEQUENCE [LARGE SCALE GENOMIC DNA]</scope>
</reference>
<dbReference type="EMBL" id="OZ035841">
    <property type="protein sequence ID" value="CAL1591193.1"/>
    <property type="molecule type" value="Genomic_DNA"/>
</dbReference>
<feature type="compositionally biased region" description="Polar residues" evidence="1">
    <location>
        <begin position="99"/>
        <end position="123"/>
    </location>
</feature>
<accession>A0AAV2KMB8</accession>
<sequence>MSSSAASTDVLWGQSCLPPSLTYERANIRRSRHIPRAGVNHCSGVLGFTVVWTEMDLCRDAELRPLLTTLTSAAERQQKIHLRPLLIMAVVRPSDSSVSQASALQESSIDQASIRQQGPSAHITSHKYNEAWSAPRQSPAADGAYVSDMRLSAAHTPEPPSS</sequence>
<organism evidence="2 3">
    <name type="scientific">Knipowitschia caucasica</name>
    <name type="common">Caucasian dwarf goby</name>
    <name type="synonym">Pomatoschistus caucasicus</name>
    <dbReference type="NCBI Taxonomy" id="637954"/>
    <lineage>
        <taxon>Eukaryota</taxon>
        <taxon>Metazoa</taxon>
        <taxon>Chordata</taxon>
        <taxon>Craniata</taxon>
        <taxon>Vertebrata</taxon>
        <taxon>Euteleostomi</taxon>
        <taxon>Actinopterygii</taxon>
        <taxon>Neopterygii</taxon>
        <taxon>Teleostei</taxon>
        <taxon>Neoteleostei</taxon>
        <taxon>Acanthomorphata</taxon>
        <taxon>Gobiaria</taxon>
        <taxon>Gobiiformes</taxon>
        <taxon>Gobioidei</taxon>
        <taxon>Gobiidae</taxon>
        <taxon>Gobiinae</taxon>
        <taxon>Knipowitschia</taxon>
    </lineage>
</organism>
<keyword evidence="3" id="KW-1185">Reference proteome</keyword>
<feature type="region of interest" description="Disordered" evidence="1">
    <location>
        <begin position="99"/>
        <end position="162"/>
    </location>
</feature>
<name>A0AAV2KMB8_KNICA</name>